<evidence type="ECO:0000313" key="1">
    <source>
        <dbReference type="EMBL" id="PIL44729.1"/>
    </source>
</evidence>
<dbReference type="AlphaFoldDB" id="A0A2G8TFM0"/>
<accession>A0A2G8TFM0</accession>
<dbReference type="OrthoDB" id="9767864at2"/>
<proteinExistence type="predicted"/>
<comment type="caution">
    <text evidence="1">The sequence shown here is derived from an EMBL/GenBank/DDBJ whole genome shotgun (WGS) entry which is preliminary data.</text>
</comment>
<reference evidence="1 2" key="1">
    <citation type="submission" date="2017-10" db="EMBL/GenBank/DDBJ databases">
        <title>Massilia psychrophilum sp. nov., a novel purple-pigmented bacterium isolated from Tianshan glacier, Xinjiang Municipality, China.</title>
        <authorList>
            <person name="Wang H."/>
        </authorList>
    </citation>
    <scope>NUCLEOTIDE SEQUENCE [LARGE SCALE GENOMIC DNA]</scope>
    <source>
        <strain evidence="1 2">JCM 30074</strain>
    </source>
</reference>
<dbReference type="Gene3D" id="3.40.50.11780">
    <property type="match status" value="1"/>
</dbReference>
<dbReference type="RefSeq" id="WP_099788790.1">
    <property type="nucleotide sequence ID" value="NZ_JBHLYV010000004.1"/>
</dbReference>
<gene>
    <name evidence="1" type="ORF">CR105_12520</name>
</gene>
<dbReference type="Proteomes" id="UP000230390">
    <property type="component" value="Unassembled WGS sequence"/>
</dbReference>
<organism evidence="1 2">
    <name type="scientific">Massilia eurypsychrophila</name>
    <dbReference type="NCBI Taxonomy" id="1485217"/>
    <lineage>
        <taxon>Bacteria</taxon>
        <taxon>Pseudomonadati</taxon>
        <taxon>Pseudomonadota</taxon>
        <taxon>Betaproteobacteria</taxon>
        <taxon>Burkholderiales</taxon>
        <taxon>Oxalobacteraceae</taxon>
        <taxon>Telluria group</taxon>
        <taxon>Massilia</taxon>
    </lineage>
</organism>
<dbReference type="EMBL" id="PDOC01000006">
    <property type="protein sequence ID" value="PIL44729.1"/>
    <property type="molecule type" value="Genomic_DNA"/>
</dbReference>
<keyword evidence="2" id="KW-1185">Reference proteome</keyword>
<name>A0A2G8TFM0_9BURK</name>
<sequence length="247" mass="27070">MSLEMIRPRITETVRELRGGVPATIALAGRALRGPVNQATALWRFTDFERTFGALWADSRLGFEVRDFFHQGGAQAIVVRLYHPNGPRNSHATLEANGLLLRALTPGSWGNLLRARIDHNIVPPNPGRFNLTVRDCGTGKLEIFRDLSWHPGDPRRADEVIAAMSHLVSATLPAAPPRAHANLAPAASPPRLALWSDNAPATSSRANVLANDGGPLEQADFTGPIDFDGEKGRYILRDPDFFRLLHN</sequence>
<protein>
    <recommendedName>
        <fullName evidence="3">Phage tail protein</fullName>
    </recommendedName>
</protein>
<evidence type="ECO:0008006" key="3">
    <source>
        <dbReference type="Google" id="ProtNLM"/>
    </source>
</evidence>
<evidence type="ECO:0000313" key="2">
    <source>
        <dbReference type="Proteomes" id="UP000230390"/>
    </source>
</evidence>